<protein>
    <submittedName>
        <fullName evidence="1">Uncharacterized protein</fullName>
    </submittedName>
</protein>
<evidence type="ECO:0000313" key="1">
    <source>
        <dbReference type="EMBL" id="GAA4390800.1"/>
    </source>
</evidence>
<dbReference type="EMBL" id="BAABFX010000015">
    <property type="protein sequence ID" value="GAA4390800.1"/>
    <property type="molecule type" value="Genomic_DNA"/>
</dbReference>
<gene>
    <name evidence="1" type="ORF">GCM10023153_08180</name>
</gene>
<keyword evidence="2" id="KW-1185">Reference proteome</keyword>
<accession>A0ABP8JHC0</accession>
<name>A0ABP8JHC0_9MICO</name>
<sequence length="99" mass="11885">MSESDRIRQVLESKRILDRLASIEHERWAHWQRYVHAHCQRRDDGSLVIPPDLVARWERQIETPFVNLPEGEQESDREQVQRYLPVVIRALEDWQALDS</sequence>
<reference evidence="2" key="1">
    <citation type="journal article" date="2019" name="Int. J. Syst. Evol. Microbiol.">
        <title>The Global Catalogue of Microorganisms (GCM) 10K type strain sequencing project: providing services to taxonomists for standard genome sequencing and annotation.</title>
        <authorList>
            <consortium name="The Broad Institute Genomics Platform"/>
            <consortium name="The Broad Institute Genome Sequencing Center for Infectious Disease"/>
            <person name="Wu L."/>
            <person name="Ma J."/>
        </authorList>
    </citation>
    <scope>NUCLEOTIDE SEQUENCE [LARGE SCALE GENOMIC DNA]</scope>
    <source>
        <strain evidence="2">JCM 17738</strain>
    </source>
</reference>
<comment type="caution">
    <text evidence="1">The sequence shown here is derived from an EMBL/GenBank/DDBJ whole genome shotgun (WGS) entry which is preliminary data.</text>
</comment>
<dbReference type="RefSeq" id="WP_048698326.1">
    <property type="nucleotide sequence ID" value="NZ_BAABFX010000015.1"/>
</dbReference>
<organism evidence="1 2">
    <name type="scientific">Ornithinibacter aureus</name>
    <dbReference type="NCBI Taxonomy" id="622664"/>
    <lineage>
        <taxon>Bacteria</taxon>
        <taxon>Bacillati</taxon>
        <taxon>Actinomycetota</taxon>
        <taxon>Actinomycetes</taxon>
        <taxon>Micrococcales</taxon>
        <taxon>Intrasporangiaceae</taxon>
        <taxon>Ornithinibacter</taxon>
    </lineage>
</organism>
<proteinExistence type="predicted"/>
<dbReference type="Proteomes" id="UP001500390">
    <property type="component" value="Unassembled WGS sequence"/>
</dbReference>
<evidence type="ECO:0000313" key="2">
    <source>
        <dbReference type="Proteomes" id="UP001500390"/>
    </source>
</evidence>